<dbReference type="EC" id="5.4.99.-" evidence="6"/>
<dbReference type="GO" id="GO:0160140">
    <property type="term" value="F:23S rRNA pseudouridine(1911/1915/1917) synthase activity"/>
    <property type="evidence" value="ECO:0007669"/>
    <property type="project" value="UniProtKB-EC"/>
</dbReference>
<evidence type="ECO:0000256" key="4">
    <source>
        <dbReference type="PIRSR" id="PIRSR606225-1"/>
    </source>
</evidence>
<dbReference type="Pfam" id="PF00849">
    <property type="entry name" value="PseudoU_synth_2"/>
    <property type="match status" value="1"/>
</dbReference>
<dbReference type="NCBIfam" id="TIGR00005">
    <property type="entry name" value="rluA_subfam"/>
    <property type="match status" value="1"/>
</dbReference>
<dbReference type="GO" id="GO:0003723">
    <property type="term" value="F:RNA binding"/>
    <property type="evidence" value="ECO:0007669"/>
    <property type="project" value="UniProtKB-KW"/>
</dbReference>
<dbReference type="Proteomes" id="UP000468901">
    <property type="component" value="Unassembled WGS sequence"/>
</dbReference>
<evidence type="ECO:0000256" key="3">
    <source>
        <dbReference type="ARBA" id="ARBA00036882"/>
    </source>
</evidence>
<dbReference type="Gene3D" id="3.10.290.10">
    <property type="entry name" value="RNA-binding S4 domain"/>
    <property type="match status" value="1"/>
</dbReference>
<dbReference type="InterPro" id="IPR036986">
    <property type="entry name" value="S4_RNA-bd_sf"/>
</dbReference>
<keyword evidence="2 6" id="KW-0413">Isomerase</keyword>
<keyword evidence="9" id="KW-1185">Reference proteome</keyword>
<comment type="catalytic activity">
    <reaction evidence="6">
        <text>a uridine in RNA = a pseudouridine in RNA</text>
        <dbReference type="Rhea" id="RHEA:48348"/>
        <dbReference type="Rhea" id="RHEA-COMP:12068"/>
        <dbReference type="Rhea" id="RHEA-COMP:12069"/>
        <dbReference type="ChEBI" id="CHEBI:65314"/>
        <dbReference type="ChEBI" id="CHEBI:65315"/>
    </reaction>
</comment>
<comment type="similarity">
    <text evidence="1 6">Belongs to the pseudouridine synthase RluA family.</text>
</comment>
<dbReference type="InterPro" id="IPR020103">
    <property type="entry name" value="PsdUridine_synth_cat_dom_sf"/>
</dbReference>
<protein>
    <recommendedName>
        <fullName evidence="6">Pseudouridine synthase</fullName>
        <ecNumber evidence="6">5.4.99.-</ecNumber>
    </recommendedName>
</protein>
<dbReference type="Gene3D" id="3.30.2350.10">
    <property type="entry name" value="Pseudouridine synthase"/>
    <property type="match status" value="1"/>
</dbReference>
<dbReference type="CDD" id="cd00165">
    <property type="entry name" value="S4"/>
    <property type="match status" value="1"/>
</dbReference>
<comment type="catalytic activity">
    <reaction evidence="3">
        <text>uridine(1911/1915/1917) in 23S rRNA = pseudouridine(1911/1915/1917) in 23S rRNA</text>
        <dbReference type="Rhea" id="RHEA:42524"/>
        <dbReference type="Rhea" id="RHEA-COMP:10097"/>
        <dbReference type="Rhea" id="RHEA-COMP:10098"/>
        <dbReference type="ChEBI" id="CHEBI:65314"/>
        <dbReference type="ChEBI" id="CHEBI:65315"/>
        <dbReference type="EC" id="5.4.99.23"/>
    </reaction>
</comment>
<evidence type="ECO:0000313" key="8">
    <source>
        <dbReference type="EMBL" id="KAB7740245.1"/>
    </source>
</evidence>
<dbReference type="PANTHER" id="PTHR21600:SF44">
    <property type="entry name" value="RIBOSOMAL LARGE SUBUNIT PSEUDOURIDINE SYNTHASE D"/>
    <property type="match status" value="1"/>
</dbReference>
<dbReference type="SUPFAM" id="SSF55120">
    <property type="entry name" value="Pseudouridine synthase"/>
    <property type="match status" value="1"/>
</dbReference>
<dbReference type="SMART" id="SM00363">
    <property type="entry name" value="S4"/>
    <property type="match status" value="1"/>
</dbReference>
<accession>A0A6N6VJB1</accession>
<feature type="domain" description="RNA-binding S4" evidence="7">
    <location>
        <begin position="16"/>
        <end position="78"/>
    </location>
</feature>
<dbReference type="InterPro" id="IPR006225">
    <property type="entry name" value="PsdUridine_synth_RluC/D"/>
</dbReference>
<dbReference type="EMBL" id="WESC01000007">
    <property type="protein sequence ID" value="KAB7740245.1"/>
    <property type="molecule type" value="Genomic_DNA"/>
</dbReference>
<evidence type="ECO:0000256" key="2">
    <source>
        <dbReference type="ARBA" id="ARBA00023235"/>
    </source>
</evidence>
<dbReference type="InterPro" id="IPR002942">
    <property type="entry name" value="S4_RNA-bd"/>
</dbReference>
<evidence type="ECO:0000256" key="5">
    <source>
        <dbReference type="PROSITE-ProRule" id="PRU00182"/>
    </source>
</evidence>
<evidence type="ECO:0000256" key="6">
    <source>
        <dbReference type="RuleBase" id="RU362028"/>
    </source>
</evidence>
<keyword evidence="5" id="KW-0694">RNA-binding</keyword>
<proteinExistence type="inferred from homology"/>
<evidence type="ECO:0000259" key="7">
    <source>
        <dbReference type="SMART" id="SM00363"/>
    </source>
</evidence>
<name>A0A6N6VJB1_9HYPH</name>
<evidence type="ECO:0000313" key="9">
    <source>
        <dbReference type="Proteomes" id="UP000468901"/>
    </source>
</evidence>
<organism evidence="8 9">
    <name type="scientific">Parvibaculum sedimenti</name>
    <dbReference type="NCBI Taxonomy" id="2608632"/>
    <lineage>
        <taxon>Bacteria</taxon>
        <taxon>Pseudomonadati</taxon>
        <taxon>Pseudomonadota</taxon>
        <taxon>Alphaproteobacteria</taxon>
        <taxon>Hyphomicrobiales</taxon>
        <taxon>Parvibaculaceae</taxon>
        <taxon>Parvibaculum</taxon>
    </lineage>
</organism>
<reference evidence="8 9" key="1">
    <citation type="submission" date="2019-09" db="EMBL/GenBank/DDBJ databases">
        <title>Parvibaculum sedimenti sp. nov., isolated from sediment.</title>
        <authorList>
            <person name="Wang Y."/>
        </authorList>
    </citation>
    <scope>NUCLEOTIDE SEQUENCE [LARGE SCALE GENOMIC DNA]</scope>
    <source>
        <strain evidence="8 9">HXT-9</strain>
    </source>
</reference>
<feature type="active site" evidence="4">
    <location>
        <position position="143"/>
    </location>
</feature>
<dbReference type="PROSITE" id="PS50889">
    <property type="entry name" value="S4"/>
    <property type="match status" value="1"/>
</dbReference>
<gene>
    <name evidence="8" type="ORF">F2P47_09585</name>
</gene>
<dbReference type="CDD" id="cd02869">
    <property type="entry name" value="PseudoU_synth_RluA_like"/>
    <property type="match status" value="1"/>
</dbReference>
<dbReference type="GO" id="GO:0000455">
    <property type="term" value="P:enzyme-directed rRNA pseudouridine synthesis"/>
    <property type="evidence" value="ECO:0007669"/>
    <property type="project" value="UniProtKB-ARBA"/>
</dbReference>
<dbReference type="SUPFAM" id="SSF55174">
    <property type="entry name" value="Alpha-L RNA-binding motif"/>
    <property type="match status" value="1"/>
</dbReference>
<dbReference type="InterPro" id="IPR006224">
    <property type="entry name" value="PsdUridine_synth_RluA-like_CS"/>
</dbReference>
<dbReference type="InterPro" id="IPR006145">
    <property type="entry name" value="PsdUridine_synth_RsuA/RluA"/>
</dbReference>
<comment type="function">
    <text evidence="6">Responsible for synthesis of pseudouridine from uracil.</text>
</comment>
<dbReference type="AlphaFoldDB" id="A0A6N6VJB1"/>
<dbReference type="RefSeq" id="WP_152216130.1">
    <property type="nucleotide sequence ID" value="NZ_WESC01000007.1"/>
</dbReference>
<dbReference type="InterPro" id="IPR050188">
    <property type="entry name" value="RluA_PseudoU_synthase"/>
</dbReference>
<sequence length="330" mass="36280">MSAVAQLDVTEEEDGIRLDRWFKRRFPSLTHGRLEKLLRTGQVRVDGVKAKASARLAAGQIVRVPPLGEALEPAPKLEKPVSEADAEMIRACVIYKDKSVIVLNKPSGLAVQGGTKTERHLDGMLDALMFEAKERPRLVHRLDRDTSGVIVLARNVRAATALARAFQQKDAQKIYWALVVGVPSPRQGTINLALTKQGGPRAERVFAAEKGDEDAKYAVTHYSVVTTVAQKFAWVAFMPMTGRTHQIRAHAAAMGTPIVGDGKYGGVDAHPGGEIPRQLHLHARSLDIAHPDGGKRLFVEAELPPHMKRTWELLAFEERDAKHAFDGLEP</sequence>
<dbReference type="PROSITE" id="PS01129">
    <property type="entry name" value="PSI_RLU"/>
    <property type="match status" value="1"/>
</dbReference>
<comment type="caution">
    <text evidence="8">The sequence shown here is derived from an EMBL/GenBank/DDBJ whole genome shotgun (WGS) entry which is preliminary data.</text>
</comment>
<dbReference type="PANTHER" id="PTHR21600">
    <property type="entry name" value="MITOCHONDRIAL RNA PSEUDOURIDINE SYNTHASE"/>
    <property type="match status" value="1"/>
</dbReference>
<evidence type="ECO:0000256" key="1">
    <source>
        <dbReference type="ARBA" id="ARBA00010876"/>
    </source>
</evidence>